<evidence type="ECO:0000313" key="2">
    <source>
        <dbReference type="EMBL" id="RWS18887.1"/>
    </source>
</evidence>
<sequence length="66" mass="7231">MTNLISDVKGQEPAEGATEIMVAGDPERKHMKRCDVIGGIPYHPNQIKFAEEMAKLLGVEPPNVTQ</sequence>
<gene>
    <name evidence="2" type="ORF">B4U80_00944</name>
</gene>
<proteinExistence type="inferred from homology"/>
<evidence type="ECO:0000256" key="1">
    <source>
        <dbReference type="ARBA" id="ARBA00006056"/>
    </source>
</evidence>
<dbReference type="GO" id="GO:0016491">
    <property type="term" value="F:oxidoreductase activity"/>
    <property type="evidence" value="ECO:0007669"/>
    <property type="project" value="InterPro"/>
</dbReference>
<dbReference type="OrthoDB" id="7881616at2759"/>
<dbReference type="EMBL" id="NCKV01032909">
    <property type="protein sequence ID" value="RWS18887.1"/>
    <property type="molecule type" value="Genomic_DNA"/>
</dbReference>
<dbReference type="PANTHER" id="PTHR11091:SF0">
    <property type="entry name" value="MALATE DEHYDROGENASE"/>
    <property type="match status" value="1"/>
</dbReference>
<protein>
    <submittedName>
        <fullName evidence="2">Uncharacterized protein</fullName>
    </submittedName>
</protein>
<dbReference type="InterPro" id="IPR003767">
    <property type="entry name" value="Malate/L-lactate_DH-like"/>
</dbReference>
<name>A0A443RU74_9ACAR</name>
<comment type="caution">
    <text evidence="2">The sequence shown here is derived from an EMBL/GenBank/DDBJ whole genome shotgun (WGS) entry which is preliminary data.</text>
</comment>
<keyword evidence="3" id="KW-1185">Reference proteome</keyword>
<dbReference type="Proteomes" id="UP000288716">
    <property type="component" value="Unassembled WGS sequence"/>
</dbReference>
<accession>A0A443RU74</accession>
<dbReference type="InterPro" id="IPR036111">
    <property type="entry name" value="Mal/L-sulfo/L-lacto_DH-like_sf"/>
</dbReference>
<dbReference type="PANTHER" id="PTHR11091">
    <property type="entry name" value="OXIDOREDUCTASE-RELATED"/>
    <property type="match status" value="1"/>
</dbReference>
<evidence type="ECO:0000313" key="3">
    <source>
        <dbReference type="Proteomes" id="UP000288716"/>
    </source>
</evidence>
<organism evidence="2 3">
    <name type="scientific">Leptotrombidium deliense</name>
    <dbReference type="NCBI Taxonomy" id="299467"/>
    <lineage>
        <taxon>Eukaryota</taxon>
        <taxon>Metazoa</taxon>
        <taxon>Ecdysozoa</taxon>
        <taxon>Arthropoda</taxon>
        <taxon>Chelicerata</taxon>
        <taxon>Arachnida</taxon>
        <taxon>Acari</taxon>
        <taxon>Acariformes</taxon>
        <taxon>Trombidiformes</taxon>
        <taxon>Prostigmata</taxon>
        <taxon>Anystina</taxon>
        <taxon>Parasitengona</taxon>
        <taxon>Trombiculoidea</taxon>
        <taxon>Trombiculidae</taxon>
        <taxon>Leptotrombidium</taxon>
    </lineage>
</organism>
<reference evidence="2 3" key="1">
    <citation type="journal article" date="2018" name="Gigascience">
        <title>Genomes of trombidid mites reveal novel predicted allergens and laterally-transferred genes associated with secondary metabolism.</title>
        <authorList>
            <person name="Dong X."/>
            <person name="Chaisiri K."/>
            <person name="Xia D."/>
            <person name="Armstrong S.D."/>
            <person name="Fang Y."/>
            <person name="Donnelly M.J."/>
            <person name="Kadowaki T."/>
            <person name="McGarry J.W."/>
            <person name="Darby A.C."/>
            <person name="Makepeace B.L."/>
        </authorList>
    </citation>
    <scope>NUCLEOTIDE SEQUENCE [LARGE SCALE GENOMIC DNA]</scope>
    <source>
        <strain evidence="2">UoL-UT</strain>
    </source>
</reference>
<comment type="similarity">
    <text evidence="1">Belongs to the LDH2/MDH2 oxidoreductase family.</text>
</comment>
<dbReference type="STRING" id="299467.A0A443RU74"/>
<dbReference type="VEuPathDB" id="VectorBase:LDEU013153"/>
<dbReference type="SUPFAM" id="SSF89733">
    <property type="entry name" value="L-sulfolactate dehydrogenase-like"/>
    <property type="match status" value="1"/>
</dbReference>
<dbReference type="AlphaFoldDB" id="A0A443RU74"/>
<feature type="non-terminal residue" evidence="2">
    <location>
        <position position="66"/>
    </location>
</feature>